<reference evidence="1" key="1">
    <citation type="submission" date="2022-02" db="EMBL/GenBank/DDBJ databases">
        <title>Plant Genome Project.</title>
        <authorList>
            <person name="Zhang R.-G."/>
        </authorList>
    </citation>
    <scope>NUCLEOTIDE SEQUENCE</scope>
    <source>
        <strain evidence="1">AT1</strain>
    </source>
</reference>
<evidence type="ECO:0000313" key="1">
    <source>
        <dbReference type="EMBL" id="KAI8572923.1"/>
    </source>
</evidence>
<organism evidence="1 2">
    <name type="scientific">Rhododendron molle</name>
    <name type="common">Chinese azalea</name>
    <name type="synonym">Azalea mollis</name>
    <dbReference type="NCBI Taxonomy" id="49168"/>
    <lineage>
        <taxon>Eukaryota</taxon>
        <taxon>Viridiplantae</taxon>
        <taxon>Streptophyta</taxon>
        <taxon>Embryophyta</taxon>
        <taxon>Tracheophyta</taxon>
        <taxon>Spermatophyta</taxon>
        <taxon>Magnoliopsida</taxon>
        <taxon>eudicotyledons</taxon>
        <taxon>Gunneridae</taxon>
        <taxon>Pentapetalae</taxon>
        <taxon>asterids</taxon>
        <taxon>Ericales</taxon>
        <taxon>Ericaceae</taxon>
        <taxon>Ericoideae</taxon>
        <taxon>Rhodoreae</taxon>
        <taxon>Rhododendron</taxon>
    </lineage>
</organism>
<dbReference type="EMBL" id="CM046388">
    <property type="protein sequence ID" value="KAI8572923.1"/>
    <property type="molecule type" value="Genomic_DNA"/>
</dbReference>
<dbReference type="Proteomes" id="UP001062846">
    <property type="component" value="Chromosome 1"/>
</dbReference>
<protein>
    <submittedName>
        <fullName evidence="1">Uncharacterized protein</fullName>
    </submittedName>
</protein>
<keyword evidence="2" id="KW-1185">Reference proteome</keyword>
<gene>
    <name evidence="1" type="ORF">RHMOL_Rhmol01G0238700</name>
</gene>
<sequence>MASGGGLIRDMHGNWVIGFRRTMRPMQSLEAELWALHDGLQLALDRKITQIYVEMDALAAVQLIMGVDQPRHFLSNIVHDWRFLMRKLGVEKIDHIYREGNKCADALANMAYNPILDFRILDIAPTCINSQLRDDTYGVSYPKLLYVS</sequence>
<accession>A0ACC0Q7G0</accession>
<comment type="caution">
    <text evidence="1">The sequence shown here is derived from an EMBL/GenBank/DDBJ whole genome shotgun (WGS) entry which is preliminary data.</text>
</comment>
<proteinExistence type="predicted"/>
<evidence type="ECO:0000313" key="2">
    <source>
        <dbReference type="Proteomes" id="UP001062846"/>
    </source>
</evidence>
<name>A0ACC0Q7G0_RHOML</name>